<dbReference type="STRING" id="28087.Lsai_2418"/>
<gene>
    <name evidence="1" type="ORF">Lsai_2418</name>
</gene>
<accession>A0A0W0YD01</accession>
<dbReference type="SUPFAM" id="SSF48403">
    <property type="entry name" value="Ankyrin repeat"/>
    <property type="match status" value="1"/>
</dbReference>
<reference evidence="1 2" key="1">
    <citation type="submission" date="2015-11" db="EMBL/GenBank/DDBJ databases">
        <title>Genomic analysis of 38 Legionella species identifies large and diverse effector repertoires.</title>
        <authorList>
            <person name="Burstein D."/>
            <person name="Amaro F."/>
            <person name="Zusman T."/>
            <person name="Lifshitz Z."/>
            <person name="Cohen O."/>
            <person name="Gilbert J.A."/>
            <person name="Pupko T."/>
            <person name="Shuman H.A."/>
            <person name="Segal G."/>
        </authorList>
    </citation>
    <scope>NUCLEOTIDE SEQUENCE [LARGE SCALE GENOMIC DNA]</scope>
    <source>
        <strain evidence="1 2">Mt.St.Helens-4</strain>
    </source>
</reference>
<evidence type="ECO:0000313" key="2">
    <source>
        <dbReference type="Proteomes" id="UP000054621"/>
    </source>
</evidence>
<name>A0A0W0YD01_9GAMM</name>
<proteinExistence type="predicted"/>
<dbReference type="EMBL" id="LNYV01000036">
    <property type="protein sequence ID" value="KTD54826.1"/>
    <property type="molecule type" value="Genomic_DNA"/>
</dbReference>
<dbReference type="AlphaFoldDB" id="A0A0W0YD01"/>
<dbReference type="Proteomes" id="UP000054621">
    <property type="component" value="Unassembled WGS sequence"/>
</dbReference>
<organism evidence="1 2">
    <name type="scientific">Legionella sainthelensi</name>
    <dbReference type="NCBI Taxonomy" id="28087"/>
    <lineage>
        <taxon>Bacteria</taxon>
        <taxon>Pseudomonadati</taxon>
        <taxon>Pseudomonadota</taxon>
        <taxon>Gammaproteobacteria</taxon>
        <taxon>Legionellales</taxon>
        <taxon>Legionellaceae</taxon>
        <taxon>Legionella</taxon>
    </lineage>
</organism>
<dbReference type="InterPro" id="IPR036770">
    <property type="entry name" value="Ankyrin_rpt-contain_sf"/>
</dbReference>
<sequence length="358" mass="39143">MSHDVELRDYLSQSEFNLAGVTALIRAGANPNTPNINGDTLLHLIIYCKAYALIPAVLGLGLDIQKPNKMGLSPLQCLLNNHPIDFEAAAVLIQAGAQVDTEDNYGNNLLQHAVISNCLSHISLAVKLGVNAKKVNHSGQSPLYNLLHQQSIDSDAAALLVFASAGILVRGSRLHLPPIKQEHTIDCSQWRVKSKECLEPEALAALGKYGNNKERVLNYIQSLPLFMKRELVNQALSKQTPLGKFFAVKRGLFQPEPGSGMWAQLLAMQKELNRRIPISSVRLLPNESFPPPFVPGFEPSAPPAPLYNAPIGESNPYATSVSWPTAPSVYPGFFAQPHTGQSLENTYPVSYPQPEFKK</sequence>
<dbReference type="eggNOG" id="COG0666">
    <property type="taxonomic scope" value="Bacteria"/>
</dbReference>
<protein>
    <submittedName>
        <fullName evidence="1">Ankyrin repeat protein</fullName>
    </submittedName>
</protein>
<dbReference type="RefSeq" id="WP_027270489.1">
    <property type="nucleotide sequence ID" value="NZ_CAAAJE010000008.1"/>
</dbReference>
<dbReference type="OrthoDB" id="6087427at2"/>
<dbReference type="PATRIC" id="fig|28087.4.peg.2603"/>
<dbReference type="Gene3D" id="1.25.40.20">
    <property type="entry name" value="Ankyrin repeat-containing domain"/>
    <property type="match status" value="1"/>
</dbReference>
<evidence type="ECO:0000313" key="1">
    <source>
        <dbReference type="EMBL" id="KTD54826.1"/>
    </source>
</evidence>
<comment type="caution">
    <text evidence="1">The sequence shown here is derived from an EMBL/GenBank/DDBJ whole genome shotgun (WGS) entry which is preliminary data.</text>
</comment>